<dbReference type="Gene3D" id="3.40.50.1110">
    <property type="entry name" value="SGNH hydrolase"/>
    <property type="match status" value="1"/>
</dbReference>
<dbReference type="InterPro" id="IPR051058">
    <property type="entry name" value="GDSL_Est/Lipase"/>
</dbReference>
<evidence type="ECO:0000256" key="2">
    <source>
        <dbReference type="SAM" id="SignalP"/>
    </source>
</evidence>
<dbReference type="PROSITE" id="PS01098">
    <property type="entry name" value="LIPASE_GDSL_SER"/>
    <property type="match status" value="1"/>
</dbReference>
<dbReference type="InterPro" id="IPR036514">
    <property type="entry name" value="SGNH_hydro_sf"/>
</dbReference>
<dbReference type="Pfam" id="PF00657">
    <property type="entry name" value="Lipase_GDSL"/>
    <property type="match status" value="1"/>
</dbReference>
<evidence type="ECO:0000313" key="4">
    <source>
        <dbReference type="Proteomes" id="UP000033202"/>
    </source>
</evidence>
<dbReference type="OrthoDB" id="5292073at2"/>
<dbReference type="InterPro" id="IPR008265">
    <property type="entry name" value="Lipase_GDSL_AS"/>
</dbReference>
<feature type="signal peptide" evidence="2">
    <location>
        <begin position="1"/>
        <end position="24"/>
    </location>
</feature>
<dbReference type="PANTHER" id="PTHR45648:SF22">
    <property type="entry name" value="GDSL LIPASE_ACYLHYDROLASE FAMILY PROTEIN (AFU_ORTHOLOGUE AFUA_4G14700)"/>
    <property type="match status" value="1"/>
</dbReference>
<organism evidence="3 4">
    <name type="scientific">Sphingomonas changbaiensis NBRC 104936</name>
    <dbReference type="NCBI Taxonomy" id="1219043"/>
    <lineage>
        <taxon>Bacteria</taxon>
        <taxon>Pseudomonadati</taxon>
        <taxon>Pseudomonadota</taxon>
        <taxon>Alphaproteobacteria</taxon>
        <taxon>Sphingomonadales</taxon>
        <taxon>Sphingomonadaceae</taxon>
        <taxon>Sphingomonas</taxon>
    </lineage>
</organism>
<dbReference type="EMBL" id="BBWU01000004">
    <property type="protein sequence ID" value="GAO38127.1"/>
    <property type="molecule type" value="Genomic_DNA"/>
</dbReference>
<proteinExistence type="predicted"/>
<dbReference type="GO" id="GO:0016298">
    <property type="term" value="F:lipase activity"/>
    <property type="evidence" value="ECO:0007669"/>
    <property type="project" value="InterPro"/>
</dbReference>
<dbReference type="GO" id="GO:0006629">
    <property type="term" value="P:lipid metabolic process"/>
    <property type="evidence" value="ECO:0007669"/>
    <property type="project" value="InterPro"/>
</dbReference>
<accession>A0A0E9MJZ8</accession>
<dbReference type="PANTHER" id="PTHR45648">
    <property type="entry name" value="GDSL LIPASE/ACYLHYDROLASE FAMILY PROTEIN (AFU_ORTHOLOGUE AFUA_4G14700)"/>
    <property type="match status" value="1"/>
</dbReference>
<evidence type="ECO:0008006" key="5">
    <source>
        <dbReference type="Google" id="ProtNLM"/>
    </source>
</evidence>
<dbReference type="Proteomes" id="UP000033202">
    <property type="component" value="Unassembled WGS sequence"/>
</dbReference>
<dbReference type="AlphaFoldDB" id="A0A0E9MJZ8"/>
<keyword evidence="2" id="KW-0732">Signal</keyword>
<dbReference type="RefSeq" id="WP_046346994.1">
    <property type="nucleotide sequence ID" value="NZ_BBWU01000004.1"/>
</dbReference>
<comment type="caution">
    <text evidence="3">The sequence shown here is derived from an EMBL/GenBank/DDBJ whole genome shotgun (WGS) entry which is preliminary data.</text>
</comment>
<gene>
    <name evidence="3" type="ORF">SCH01S_04_00110</name>
</gene>
<feature type="chain" id="PRO_5002429081" description="Esterase" evidence="2">
    <location>
        <begin position="25"/>
        <end position="326"/>
    </location>
</feature>
<dbReference type="SUPFAM" id="SSF52266">
    <property type="entry name" value="SGNH hydrolase"/>
    <property type="match status" value="1"/>
</dbReference>
<keyword evidence="1" id="KW-0378">Hydrolase</keyword>
<keyword evidence="4" id="KW-1185">Reference proteome</keyword>
<dbReference type="InterPro" id="IPR001087">
    <property type="entry name" value="GDSL"/>
</dbReference>
<sequence>MKLAYALRAAAAAALAVAAIPASAATAPGTYDALYVFGDSLVDGGNIAALTANHTPNPALGYQHGRFTNGYDYTDHINYELFGAPTTASLKGGNNFAFGGARIVSDTTDAIPDINPQIAAYAAAKGPAADPNALYILNAGGNDIFALGRYAGGNLNALLPFTNPNDYIAAIVNQYAGAVQTLNNLGARNILIAGIPNADVPIAVQIDAQLNARLDTLALDPATSLMRFSYIDFFTRLQTNPGSLGLPPLRTDMSCIQLHAQASGCAGIFSFDGTHPTAAVQAALFRDIARQFDVSAVPEPRVWLMMLGGFLLVGVAIRRQARVAHA</sequence>
<protein>
    <recommendedName>
        <fullName evidence="5">Esterase</fullName>
    </recommendedName>
</protein>
<name>A0A0E9MJZ8_9SPHN</name>
<evidence type="ECO:0000256" key="1">
    <source>
        <dbReference type="ARBA" id="ARBA00022801"/>
    </source>
</evidence>
<evidence type="ECO:0000313" key="3">
    <source>
        <dbReference type="EMBL" id="GAO38127.1"/>
    </source>
</evidence>
<dbReference type="STRING" id="1219043.SCH01S_04_00110"/>
<reference evidence="3 4" key="1">
    <citation type="submission" date="2015-04" db="EMBL/GenBank/DDBJ databases">
        <title>Whole genome shotgun sequence of Sphingomonas changbaiensis NBRC 104936.</title>
        <authorList>
            <person name="Katano-Makiyama Y."/>
            <person name="Hosoyama A."/>
            <person name="Hashimoto M."/>
            <person name="Noguchi M."/>
            <person name="Tsuchikane K."/>
            <person name="Ohji S."/>
            <person name="Yamazoe A."/>
            <person name="Ichikawa N."/>
            <person name="Kimura A."/>
            <person name="Fujita N."/>
        </authorList>
    </citation>
    <scope>NUCLEOTIDE SEQUENCE [LARGE SCALE GENOMIC DNA]</scope>
    <source>
        <strain evidence="3 4">NBRC 104936</strain>
    </source>
</reference>